<evidence type="ECO:0000313" key="2">
    <source>
        <dbReference type="EMBL" id="UOQ70525.1"/>
    </source>
</evidence>
<dbReference type="KEGG" id="hcu:MUN79_17585"/>
<keyword evidence="2" id="KW-0121">Carboxypeptidase</keyword>
<dbReference type="InterPro" id="IPR008969">
    <property type="entry name" value="CarboxyPept-like_regulatory"/>
</dbReference>
<dbReference type="Gene3D" id="2.60.40.1120">
    <property type="entry name" value="Carboxypeptidase-like, regulatory domain"/>
    <property type="match status" value="1"/>
</dbReference>
<dbReference type="Proteomes" id="UP000831796">
    <property type="component" value="Chromosome"/>
</dbReference>
<dbReference type="Pfam" id="PF13620">
    <property type="entry name" value="CarboxypepD_reg"/>
    <property type="match status" value="1"/>
</dbReference>
<name>A0A8T9Q0H7_9BACT</name>
<feature type="signal peptide" evidence="1">
    <location>
        <begin position="1"/>
        <end position="27"/>
    </location>
</feature>
<protein>
    <submittedName>
        <fullName evidence="2">Carboxypeptidase-like regulatory domain-containing protein</fullName>
    </submittedName>
</protein>
<dbReference type="RefSeq" id="WP_244673944.1">
    <property type="nucleotide sequence ID" value="NZ_CP095046.1"/>
</dbReference>
<evidence type="ECO:0000313" key="3">
    <source>
        <dbReference type="Proteomes" id="UP000831796"/>
    </source>
</evidence>
<feature type="chain" id="PRO_5035939019" evidence="1">
    <location>
        <begin position="28"/>
        <end position="163"/>
    </location>
</feature>
<dbReference type="GO" id="GO:0004180">
    <property type="term" value="F:carboxypeptidase activity"/>
    <property type="evidence" value="ECO:0007669"/>
    <property type="project" value="UniProtKB-KW"/>
</dbReference>
<keyword evidence="2" id="KW-0645">Protease</keyword>
<keyword evidence="3" id="KW-1185">Reference proteome</keyword>
<keyword evidence="1" id="KW-0732">Signal</keyword>
<proteinExistence type="predicted"/>
<keyword evidence="2" id="KW-0378">Hydrolase</keyword>
<sequence length="163" mass="17177">MKNNFYSTVSGLAFGFAAGLLPSAATAQTASTATGRVQTEAGAPIDYATVTLHRAADSMLVKTEFSDAKGEYRFEQLAAGKYRVSAAQVGYNRAWSAAFELPGSGVVAAITLRVNSATQLKEVQVVGQKPLFERQADRTIVNVEGSTLAVGNSTLEVLSRARA</sequence>
<dbReference type="SUPFAM" id="SSF49464">
    <property type="entry name" value="Carboxypeptidase regulatory domain-like"/>
    <property type="match status" value="1"/>
</dbReference>
<dbReference type="EMBL" id="CP095046">
    <property type="protein sequence ID" value="UOQ70525.1"/>
    <property type="molecule type" value="Genomic_DNA"/>
</dbReference>
<gene>
    <name evidence="2" type="ORF">MUN79_17585</name>
</gene>
<organism evidence="2 3">
    <name type="scientific">Hymenobacter cellulosilyticus</name>
    <dbReference type="NCBI Taxonomy" id="2932248"/>
    <lineage>
        <taxon>Bacteria</taxon>
        <taxon>Pseudomonadati</taxon>
        <taxon>Bacteroidota</taxon>
        <taxon>Cytophagia</taxon>
        <taxon>Cytophagales</taxon>
        <taxon>Hymenobacteraceae</taxon>
        <taxon>Hymenobacter</taxon>
    </lineage>
</organism>
<evidence type="ECO:0000256" key="1">
    <source>
        <dbReference type="SAM" id="SignalP"/>
    </source>
</evidence>
<accession>A0A8T9Q0H7</accession>
<dbReference type="AlphaFoldDB" id="A0A8T9Q0H7"/>
<reference evidence="2" key="1">
    <citation type="submission" date="2022-04" db="EMBL/GenBank/DDBJ databases">
        <title>Hymenobacter sp. isolated from the air.</title>
        <authorList>
            <person name="Won M."/>
            <person name="Lee C.-M."/>
            <person name="Woen H.-Y."/>
            <person name="Kwon S.-W."/>
        </authorList>
    </citation>
    <scope>NUCLEOTIDE SEQUENCE</scope>
    <source>
        <strain evidence="2">5116S-3</strain>
    </source>
</reference>